<feature type="domain" description="Aminotransferase class I/classII large" evidence="7">
    <location>
        <begin position="47"/>
        <end position="406"/>
    </location>
</feature>
<dbReference type="InterPro" id="IPR015422">
    <property type="entry name" value="PyrdxlP-dep_Trfase_small"/>
</dbReference>
<evidence type="ECO:0000256" key="6">
    <source>
        <dbReference type="ARBA" id="ARBA00022898"/>
    </source>
</evidence>
<evidence type="ECO:0000256" key="3">
    <source>
        <dbReference type="ARBA" id="ARBA00011738"/>
    </source>
</evidence>
<protein>
    <submittedName>
        <fullName evidence="8">Aromatic-amino-acid aminotransferase</fullName>
        <ecNumber evidence="8">2.6.1.57</ecNumber>
    </submittedName>
</protein>
<organism evidence="8">
    <name type="scientific">bioreactor metagenome</name>
    <dbReference type="NCBI Taxonomy" id="1076179"/>
    <lineage>
        <taxon>unclassified sequences</taxon>
        <taxon>metagenomes</taxon>
        <taxon>ecological metagenomes</taxon>
    </lineage>
</organism>
<sequence length="415" mass="45777">MITSFAAPHAKGKIAKDKIFGAAAAAKADIAKYGKEVVVNGTQGCILDEDGKLVCLPTIEKEFRKLPMTEIISYAPIAGLPEYLDMVQTACFGAHRPQGYTAAIATTGGTGGIHHAIHNYTSVGDTVLTSEWYWAAYKNLCLDNNRELDTYTMLNDKETFNIVALDKQVRSLLVRQDSVLIIINTPAHNPTGYSLSLQEMQAVVNVAEKCAKDMGKKVILFIDAAYLDYAGDKDEVRKVFNAFSDLPDGVLTIVEYSMSKSFTMYGQRVGAMIGISGNEEVITEFKNINTYTSRATWSNINRACMHLLVNVYSNPETLKRVEEERNFYYKMTKARADVFMKEAKECDLEIIPYKAGFFISIPSKQPDAVCEKLHANHVFIVPLAAGIRVAVCAIPLKQMPGLAAKIKKILVSVEG</sequence>
<dbReference type="EMBL" id="VSSQ01000335">
    <property type="protein sequence ID" value="MPL91651.1"/>
    <property type="molecule type" value="Genomic_DNA"/>
</dbReference>
<evidence type="ECO:0000259" key="7">
    <source>
        <dbReference type="Pfam" id="PF00155"/>
    </source>
</evidence>
<keyword evidence="6" id="KW-0663">Pyridoxal phosphate</keyword>
<keyword evidence="4 8" id="KW-0032">Aminotransferase</keyword>
<evidence type="ECO:0000256" key="1">
    <source>
        <dbReference type="ARBA" id="ARBA00001933"/>
    </source>
</evidence>
<dbReference type="GO" id="GO:0008483">
    <property type="term" value="F:transaminase activity"/>
    <property type="evidence" value="ECO:0007669"/>
    <property type="project" value="UniProtKB-KW"/>
</dbReference>
<dbReference type="EC" id="2.6.1.57" evidence="8"/>
<dbReference type="AlphaFoldDB" id="A0A644VK12"/>
<dbReference type="PANTHER" id="PTHR11879:SF22">
    <property type="entry name" value="ASPARTATE AMINOTRANSFERASE, MITOCHONDRIAL"/>
    <property type="match status" value="1"/>
</dbReference>
<evidence type="ECO:0000256" key="4">
    <source>
        <dbReference type="ARBA" id="ARBA00022576"/>
    </source>
</evidence>
<dbReference type="InterPro" id="IPR004839">
    <property type="entry name" value="Aminotransferase_I/II_large"/>
</dbReference>
<evidence type="ECO:0000256" key="5">
    <source>
        <dbReference type="ARBA" id="ARBA00022679"/>
    </source>
</evidence>
<name>A0A644VK12_9ZZZZ</name>
<evidence type="ECO:0000313" key="8">
    <source>
        <dbReference type="EMBL" id="MPL91651.1"/>
    </source>
</evidence>
<evidence type="ECO:0000256" key="2">
    <source>
        <dbReference type="ARBA" id="ARBA00007441"/>
    </source>
</evidence>
<dbReference type="GO" id="GO:0006520">
    <property type="term" value="P:amino acid metabolic process"/>
    <property type="evidence" value="ECO:0007669"/>
    <property type="project" value="InterPro"/>
</dbReference>
<accession>A0A644VK12</accession>
<dbReference type="GO" id="GO:0042802">
    <property type="term" value="F:identical protein binding"/>
    <property type="evidence" value="ECO:0007669"/>
    <property type="project" value="TreeGrafter"/>
</dbReference>
<gene>
    <name evidence="8" type="primary">tyrB_3</name>
    <name evidence="8" type="ORF">SDC9_37727</name>
</gene>
<dbReference type="Gene3D" id="3.90.1150.10">
    <property type="entry name" value="Aspartate Aminotransferase, domain 1"/>
    <property type="match status" value="1"/>
</dbReference>
<reference evidence="8" key="1">
    <citation type="submission" date="2019-08" db="EMBL/GenBank/DDBJ databases">
        <authorList>
            <person name="Kucharzyk K."/>
            <person name="Murdoch R.W."/>
            <person name="Higgins S."/>
            <person name="Loffler F."/>
        </authorList>
    </citation>
    <scope>NUCLEOTIDE SEQUENCE</scope>
</reference>
<dbReference type="GO" id="GO:0030170">
    <property type="term" value="F:pyridoxal phosphate binding"/>
    <property type="evidence" value="ECO:0007669"/>
    <property type="project" value="InterPro"/>
</dbReference>
<comment type="similarity">
    <text evidence="2">Belongs to the class-I pyridoxal-phosphate-dependent aminotransferase family.</text>
</comment>
<dbReference type="Gene3D" id="3.40.640.10">
    <property type="entry name" value="Type I PLP-dependent aspartate aminotransferase-like (Major domain)"/>
    <property type="match status" value="1"/>
</dbReference>
<comment type="caution">
    <text evidence="8">The sequence shown here is derived from an EMBL/GenBank/DDBJ whole genome shotgun (WGS) entry which is preliminary data.</text>
</comment>
<dbReference type="InterPro" id="IPR000796">
    <property type="entry name" value="Asp_trans"/>
</dbReference>
<dbReference type="InterPro" id="IPR015421">
    <property type="entry name" value="PyrdxlP-dep_Trfase_major"/>
</dbReference>
<dbReference type="SUPFAM" id="SSF53383">
    <property type="entry name" value="PLP-dependent transferases"/>
    <property type="match status" value="1"/>
</dbReference>
<dbReference type="Pfam" id="PF00155">
    <property type="entry name" value="Aminotran_1_2"/>
    <property type="match status" value="1"/>
</dbReference>
<dbReference type="PANTHER" id="PTHR11879">
    <property type="entry name" value="ASPARTATE AMINOTRANSFERASE"/>
    <property type="match status" value="1"/>
</dbReference>
<dbReference type="CDD" id="cd00609">
    <property type="entry name" value="AAT_like"/>
    <property type="match status" value="1"/>
</dbReference>
<comment type="subunit">
    <text evidence="3">Homodimer.</text>
</comment>
<dbReference type="InterPro" id="IPR015424">
    <property type="entry name" value="PyrdxlP-dep_Trfase"/>
</dbReference>
<keyword evidence="5 8" id="KW-0808">Transferase</keyword>
<proteinExistence type="inferred from homology"/>
<comment type="cofactor">
    <cofactor evidence="1">
        <name>pyridoxal 5'-phosphate</name>
        <dbReference type="ChEBI" id="CHEBI:597326"/>
    </cofactor>
</comment>